<evidence type="ECO:0000313" key="4">
    <source>
        <dbReference type="Proteomes" id="UP001596425"/>
    </source>
</evidence>
<dbReference type="Proteomes" id="UP001596425">
    <property type="component" value="Unassembled WGS sequence"/>
</dbReference>
<gene>
    <name evidence="3" type="ORF">ACFQBM_06890</name>
</gene>
<keyword evidence="2" id="KW-0732">Signal</keyword>
<protein>
    <recommendedName>
        <fullName evidence="5">Lipoprotein</fullName>
    </recommendedName>
</protein>
<evidence type="ECO:0000256" key="1">
    <source>
        <dbReference type="SAM" id="MobiDB-lite"/>
    </source>
</evidence>
<proteinExistence type="predicted"/>
<evidence type="ECO:0008006" key="5">
    <source>
        <dbReference type="Google" id="ProtNLM"/>
    </source>
</evidence>
<dbReference type="EMBL" id="JBHSVR010000001">
    <property type="protein sequence ID" value="MFC6632995.1"/>
    <property type="molecule type" value="Genomic_DNA"/>
</dbReference>
<feature type="compositionally biased region" description="Gly residues" evidence="1">
    <location>
        <begin position="61"/>
        <end position="96"/>
    </location>
</feature>
<organism evidence="3 4">
    <name type="scientific">Microbulbifer taiwanensis</name>
    <dbReference type="NCBI Taxonomy" id="986746"/>
    <lineage>
        <taxon>Bacteria</taxon>
        <taxon>Pseudomonadati</taxon>
        <taxon>Pseudomonadota</taxon>
        <taxon>Gammaproteobacteria</taxon>
        <taxon>Cellvibrionales</taxon>
        <taxon>Microbulbiferaceae</taxon>
        <taxon>Microbulbifer</taxon>
    </lineage>
</organism>
<feature type="region of interest" description="Disordered" evidence="1">
    <location>
        <begin position="53"/>
        <end position="99"/>
    </location>
</feature>
<name>A0ABW1YNK1_9GAMM</name>
<feature type="signal peptide" evidence="2">
    <location>
        <begin position="1"/>
        <end position="22"/>
    </location>
</feature>
<keyword evidence="4" id="KW-1185">Reference proteome</keyword>
<accession>A0ABW1YNK1</accession>
<feature type="chain" id="PRO_5045142677" description="Lipoprotein" evidence="2">
    <location>
        <begin position="23"/>
        <end position="149"/>
    </location>
</feature>
<evidence type="ECO:0000313" key="3">
    <source>
        <dbReference type="EMBL" id="MFC6632995.1"/>
    </source>
</evidence>
<sequence length="149" mass="15020">MKRLLLLLATAAAAGCSSVAKMPPVFSESLITNITEQGNHFFTYRANLSMQEGGAAPARGPGVGGKGGGRGGPGGGMGGGPGGGMGGGMGAPGGGMQARMRDNPQEAAMERLEEILAETGYCPNGWFVIEKTFDRGAAEIRGECRTASA</sequence>
<reference evidence="4" key="1">
    <citation type="journal article" date="2019" name="Int. J. Syst. Evol. Microbiol.">
        <title>The Global Catalogue of Microorganisms (GCM) 10K type strain sequencing project: providing services to taxonomists for standard genome sequencing and annotation.</title>
        <authorList>
            <consortium name="The Broad Institute Genomics Platform"/>
            <consortium name="The Broad Institute Genome Sequencing Center for Infectious Disease"/>
            <person name="Wu L."/>
            <person name="Ma J."/>
        </authorList>
    </citation>
    <scope>NUCLEOTIDE SEQUENCE [LARGE SCALE GENOMIC DNA]</scope>
    <source>
        <strain evidence="4">CGMCC 1.13718</strain>
    </source>
</reference>
<comment type="caution">
    <text evidence="3">The sequence shown here is derived from an EMBL/GenBank/DDBJ whole genome shotgun (WGS) entry which is preliminary data.</text>
</comment>
<dbReference type="RefSeq" id="WP_193189525.1">
    <property type="nucleotide sequence ID" value="NZ_JACZFR010000007.1"/>
</dbReference>
<dbReference type="PROSITE" id="PS51257">
    <property type="entry name" value="PROKAR_LIPOPROTEIN"/>
    <property type="match status" value="1"/>
</dbReference>
<evidence type="ECO:0000256" key="2">
    <source>
        <dbReference type="SAM" id="SignalP"/>
    </source>
</evidence>